<accession>C0CYN0</accession>
<dbReference type="EMBL" id="ACCJ01000119">
    <property type="protein sequence ID" value="EEG55805.1"/>
    <property type="molecule type" value="Genomic_DNA"/>
</dbReference>
<evidence type="ECO:0000313" key="1">
    <source>
        <dbReference type="EMBL" id="EEG55805.1"/>
    </source>
</evidence>
<sequence>MDTFKLYTINRTRQTPFQIKKLFIPTAGKSPFAGPSFFWGLSPDFPVFPVFYK</sequence>
<proteinExistence type="predicted"/>
<gene>
    <name evidence="1" type="ORF">CLOSTASPAR_02107</name>
</gene>
<keyword evidence="2" id="KW-1185">Reference proteome</keyword>
<protein>
    <submittedName>
        <fullName evidence="1">Uncharacterized protein</fullName>
    </submittedName>
</protein>
<dbReference type="HOGENOM" id="CLU_3059999_0_0_9"/>
<dbReference type="Proteomes" id="UP000004756">
    <property type="component" value="Unassembled WGS sequence"/>
</dbReference>
<dbReference type="AlphaFoldDB" id="C0CYN0"/>
<evidence type="ECO:0000313" key="2">
    <source>
        <dbReference type="Proteomes" id="UP000004756"/>
    </source>
</evidence>
<comment type="caution">
    <text evidence="1">The sequence shown here is derived from an EMBL/GenBank/DDBJ whole genome shotgun (WGS) entry which is preliminary data.</text>
</comment>
<name>C0CYN0_9FIRM</name>
<reference evidence="1 2" key="1">
    <citation type="submission" date="2009-02" db="EMBL/GenBank/DDBJ databases">
        <title>Draft genome sequence of Clostridium asparagiforme (DSM 15981).</title>
        <authorList>
            <person name="Sudarsanam P."/>
            <person name="Ley R."/>
            <person name="Guruge J."/>
            <person name="Turnbaugh P.J."/>
            <person name="Mahowald M."/>
            <person name="Liep D."/>
            <person name="Gordon J."/>
        </authorList>
    </citation>
    <scope>NUCLEOTIDE SEQUENCE [LARGE SCALE GENOMIC DNA]</scope>
    <source>
        <strain evidence="1 2">DSM 15981</strain>
    </source>
</reference>
<organism evidence="1 2">
    <name type="scientific">[Clostridium] asparagiforme DSM 15981</name>
    <dbReference type="NCBI Taxonomy" id="518636"/>
    <lineage>
        <taxon>Bacteria</taxon>
        <taxon>Bacillati</taxon>
        <taxon>Bacillota</taxon>
        <taxon>Clostridia</taxon>
        <taxon>Lachnospirales</taxon>
        <taxon>Lachnospiraceae</taxon>
        <taxon>Enterocloster</taxon>
    </lineage>
</organism>